<dbReference type="AlphaFoldDB" id="V5Z3B4"/>
<dbReference type="STRING" id="1161919.EPIR_0073"/>
<dbReference type="InterPro" id="IPR050808">
    <property type="entry name" value="Phage_Integrase"/>
</dbReference>
<dbReference type="GO" id="GO:0015074">
    <property type="term" value="P:DNA integration"/>
    <property type="evidence" value="ECO:0007669"/>
    <property type="project" value="UniProtKB-KW"/>
</dbReference>
<dbReference type="Gene3D" id="3.30.160.390">
    <property type="entry name" value="Integrase, DNA-binding domain"/>
    <property type="match status" value="1"/>
</dbReference>
<dbReference type="Gene3D" id="1.10.443.10">
    <property type="entry name" value="Intergrase catalytic core"/>
    <property type="match status" value="1"/>
</dbReference>
<evidence type="ECO:0000256" key="2">
    <source>
        <dbReference type="ARBA" id="ARBA00022908"/>
    </source>
</evidence>
<dbReference type="Proteomes" id="UP000018217">
    <property type="component" value="Unassembled WGS sequence"/>
</dbReference>
<dbReference type="InterPro" id="IPR013762">
    <property type="entry name" value="Integrase-like_cat_sf"/>
</dbReference>
<dbReference type="InterPro" id="IPR011010">
    <property type="entry name" value="DNA_brk_join_enz"/>
</dbReference>
<proteinExistence type="inferred from homology"/>
<dbReference type="GO" id="GO:0003677">
    <property type="term" value="F:DNA binding"/>
    <property type="evidence" value="ECO:0007669"/>
    <property type="project" value="UniProtKB-KW"/>
</dbReference>
<protein>
    <submittedName>
        <fullName evidence="6">Putative prophage CPS-53 integrase</fullName>
    </submittedName>
</protein>
<keyword evidence="2" id="KW-0229">DNA integration</keyword>
<dbReference type="InterPro" id="IPR010998">
    <property type="entry name" value="Integrase_recombinase_N"/>
</dbReference>
<dbReference type="Gene3D" id="1.10.150.130">
    <property type="match status" value="1"/>
</dbReference>
<dbReference type="PROSITE" id="PS51898">
    <property type="entry name" value="TYR_RECOMBINASE"/>
    <property type="match status" value="1"/>
</dbReference>
<gene>
    <name evidence="6" type="ORF">EPIR_0073</name>
</gene>
<evidence type="ECO:0000313" key="7">
    <source>
        <dbReference type="Proteomes" id="UP000018217"/>
    </source>
</evidence>
<dbReference type="EMBL" id="CAHS01000002">
    <property type="protein sequence ID" value="CCG85438.1"/>
    <property type="molecule type" value="Genomic_DNA"/>
</dbReference>
<keyword evidence="4" id="KW-0233">DNA recombination</keyword>
<comment type="caution">
    <text evidence="6">The sequence shown here is derived from an EMBL/GenBank/DDBJ whole genome shotgun (WGS) entry which is preliminary data.</text>
</comment>
<keyword evidence="7" id="KW-1185">Reference proteome</keyword>
<organism evidence="6 7">
    <name type="scientific">Erwinia piriflorinigrans CFBP 5888</name>
    <dbReference type="NCBI Taxonomy" id="1161919"/>
    <lineage>
        <taxon>Bacteria</taxon>
        <taxon>Pseudomonadati</taxon>
        <taxon>Pseudomonadota</taxon>
        <taxon>Gammaproteobacteria</taxon>
        <taxon>Enterobacterales</taxon>
        <taxon>Erwiniaceae</taxon>
        <taxon>Erwinia</taxon>
    </lineage>
</organism>
<evidence type="ECO:0000259" key="5">
    <source>
        <dbReference type="PROSITE" id="PS51898"/>
    </source>
</evidence>
<dbReference type="CDD" id="cd00801">
    <property type="entry name" value="INT_P4_C"/>
    <property type="match status" value="1"/>
</dbReference>
<dbReference type="InterPro" id="IPR002104">
    <property type="entry name" value="Integrase_catalytic"/>
</dbReference>
<dbReference type="SUPFAM" id="SSF56349">
    <property type="entry name" value="DNA breaking-rejoining enzymes"/>
    <property type="match status" value="1"/>
</dbReference>
<dbReference type="PANTHER" id="PTHR30629:SF2">
    <property type="entry name" value="PROPHAGE INTEGRASE INTS-RELATED"/>
    <property type="match status" value="1"/>
</dbReference>
<feature type="domain" description="Tyr recombinase" evidence="5">
    <location>
        <begin position="233"/>
        <end position="418"/>
    </location>
</feature>
<dbReference type="InterPro" id="IPR025166">
    <property type="entry name" value="Integrase_DNA_bind_dom"/>
</dbReference>
<dbReference type="InterPro" id="IPR053876">
    <property type="entry name" value="Phage_int_M"/>
</dbReference>
<dbReference type="GO" id="GO:0006310">
    <property type="term" value="P:DNA recombination"/>
    <property type="evidence" value="ECO:0007669"/>
    <property type="project" value="UniProtKB-KW"/>
</dbReference>
<reference evidence="6 7" key="1">
    <citation type="journal article" date="2013" name="Syst. Appl. Microbiol.">
        <title>Phylogenetic position and virulence apparatus of the pear flower necrosis pathogen Erwinia piriflorinigrans CFBP 5888T as assessed by comparative genomics.</title>
        <authorList>
            <person name="Smits T.H."/>
            <person name="Rezzonico F."/>
            <person name="Lopez M.M."/>
            <person name="Blom J."/>
            <person name="Goesmann A."/>
            <person name="Frey J.E."/>
            <person name="Duffy B."/>
        </authorList>
    </citation>
    <scope>NUCLEOTIDE SEQUENCE [LARGE SCALE GENOMIC DNA]</scope>
    <source>
        <strain evidence="7">CFBP5888</strain>
    </source>
</reference>
<accession>V5Z3B4</accession>
<name>V5Z3B4_9GAMM</name>
<evidence type="ECO:0000256" key="3">
    <source>
        <dbReference type="ARBA" id="ARBA00023125"/>
    </source>
</evidence>
<evidence type="ECO:0000313" key="6">
    <source>
        <dbReference type="EMBL" id="CCG85438.1"/>
    </source>
</evidence>
<dbReference type="PANTHER" id="PTHR30629">
    <property type="entry name" value="PROPHAGE INTEGRASE"/>
    <property type="match status" value="1"/>
</dbReference>
<dbReference type="InterPro" id="IPR038488">
    <property type="entry name" value="Integrase_DNA-bd_sf"/>
</dbReference>
<dbReference type="Pfam" id="PF00589">
    <property type="entry name" value="Phage_integrase"/>
    <property type="match status" value="1"/>
</dbReference>
<evidence type="ECO:0000256" key="1">
    <source>
        <dbReference type="ARBA" id="ARBA00008857"/>
    </source>
</evidence>
<keyword evidence="3" id="KW-0238">DNA-binding</keyword>
<dbReference type="Pfam" id="PF13356">
    <property type="entry name" value="Arm-DNA-bind_3"/>
    <property type="match status" value="1"/>
</dbReference>
<dbReference type="Pfam" id="PF22022">
    <property type="entry name" value="Phage_int_M"/>
    <property type="match status" value="1"/>
</dbReference>
<comment type="similarity">
    <text evidence="1">Belongs to the 'phage' integrase family.</text>
</comment>
<evidence type="ECO:0000256" key="4">
    <source>
        <dbReference type="ARBA" id="ARBA00023172"/>
    </source>
</evidence>
<sequence>MYPISFLYIALGTPLIQSLDIRKMPKLTDMQIRAWIKAGERFEGRADGGGLYLRYRQVDQSPSWRFRYKFSGKQRAMVIGSYAELSLSKARETAKELAARVALGYDVAGEKQQRKAEALAKMEADKNAMRVSDLAAEYFTRQILPRWKHPDILRRRIDKDINPRIGSMKVEDVKPRHIDDMLKAIVDRGAPTIATDVLRWTRRIFDYGIKRHALEINPCSAFEVADAGGKEVSRERWLTRDELIRLFSAMRTAKGFSRQNEITFKLLLTLCVRKMELCAARWEEFDLNGAVWHLPEERSKNGDAINIPLPPPAVKWLEELHTFSCNSKWVLPARKMQNRMIPHIQESTLPVALSKVRAELPDVPNFTIHDFRRTARTHLAALGIDPVVAERCLNHRIKGVEGIYNRHQYFDERKAALTQWADLLVALERGEEYNVTPLRKAK</sequence>